<accession>A0ABP7MEV0</accession>
<evidence type="ECO:0000313" key="1">
    <source>
        <dbReference type="EMBL" id="GAA3919799.1"/>
    </source>
</evidence>
<evidence type="ECO:0000313" key="2">
    <source>
        <dbReference type="Proteomes" id="UP001499909"/>
    </source>
</evidence>
<gene>
    <name evidence="1" type="ORF">GCM10022406_02810</name>
</gene>
<name>A0ABP7MEV0_9BACT</name>
<dbReference type="Proteomes" id="UP001499909">
    <property type="component" value="Unassembled WGS sequence"/>
</dbReference>
<protein>
    <submittedName>
        <fullName evidence="1">Uncharacterized protein</fullName>
    </submittedName>
</protein>
<sequence length="85" mass="9168">MGVLKEVSGIWGALSGPLDPQLANASWEANANSTATARKVESIVIEKAGVTRNERILNREARKAITNLRPIKLPQTAAKSAGRFR</sequence>
<comment type="caution">
    <text evidence="1">The sequence shown here is derived from an EMBL/GenBank/DDBJ whole genome shotgun (WGS) entry which is preliminary data.</text>
</comment>
<proteinExistence type="predicted"/>
<dbReference type="EMBL" id="BAABDH010000003">
    <property type="protein sequence ID" value="GAA3919799.1"/>
    <property type="molecule type" value="Genomic_DNA"/>
</dbReference>
<reference evidence="2" key="1">
    <citation type="journal article" date="2019" name="Int. J. Syst. Evol. Microbiol.">
        <title>The Global Catalogue of Microorganisms (GCM) 10K type strain sequencing project: providing services to taxonomists for standard genome sequencing and annotation.</title>
        <authorList>
            <consortium name="The Broad Institute Genomics Platform"/>
            <consortium name="The Broad Institute Genome Sequencing Center for Infectious Disease"/>
            <person name="Wu L."/>
            <person name="Ma J."/>
        </authorList>
    </citation>
    <scope>NUCLEOTIDE SEQUENCE [LARGE SCALE GENOMIC DNA]</scope>
    <source>
        <strain evidence="2">JCM 17214</strain>
    </source>
</reference>
<keyword evidence="2" id="KW-1185">Reference proteome</keyword>
<organism evidence="1 2">
    <name type="scientific">Hymenobacter algoricola</name>
    <dbReference type="NCBI Taxonomy" id="486267"/>
    <lineage>
        <taxon>Bacteria</taxon>
        <taxon>Pseudomonadati</taxon>
        <taxon>Bacteroidota</taxon>
        <taxon>Cytophagia</taxon>
        <taxon>Cytophagales</taxon>
        <taxon>Hymenobacteraceae</taxon>
        <taxon>Hymenobacter</taxon>
    </lineage>
</organism>